<keyword evidence="6 12" id="KW-1133">Transmembrane helix</keyword>
<accession>A0A087C757</accession>
<feature type="domain" description="ABC transporter" evidence="13">
    <location>
        <begin position="458"/>
        <end position="692"/>
    </location>
</feature>
<evidence type="ECO:0000256" key="1">
    <source>
        <dbReference type="ARBA" id="ARBA00004651"/>
    </source>
</evidence>
<dbReference type="Gene3D" id="3.40.50.300">
    <property type="entry name" value="P-loop containing nucleotide triphosphate hydrolases"/>
    <property type="match status" value="1"/>
</dbReference>
<comment type="function">
    <text evidence="8">ABC transporter involved in fatty acid import. Transmembrane domains (TMD) form a pore in the membrane and the ATP-binding domain (NBD) is responsible for energy generation.</text>
</comment>
<evidence type="ECO:0000259" key="14">
    <source>
        <dbReference type="PROSITE" id="PS50929"/>
    </source>
</evidence>
<feature type="transmembrane region" description="Helical" evidence="12">
    <location>
        <begin position="211"/>
        <end position="228"/>
    </location>
</feature>
<dbReference type="InterPro" id="IPR003439">
    <property type="entry name" value="ABC_transporter-like_ATP-bd"/>
</dbReference>
<name>A0A087C757_9BIFI</name>
<keyword evidence="2" id="KW-0813">Transport</keyword>
<dbReference type="Pfam" id="PF00664">
    <property type="entry name" value="ABC_membrane"/>
    <property type="match status" value="1"/>
</dbReference>
<dbReference type="InterPro" id="IPR017871">
    <property type="entry name" value="ABC_transporter-like_CS"/>
</dbReference>
<dbReference type="CDD" id="cd18547">
    <property type="entry name" value="ABC_6TM_Tm288_like"/>
    <property type="match status" value="1"/>
</dbReference>
<evidence type="ECO:0000256" key="11">
    <source>
        <dbReference type="SAM" id="MobiDB-lite"/>
    </source>
</evidence>
<dbReference type="Proteomes" id="UP000029082">
    <property type="component" value="Unassembled WGS sequence"/>
</dbReference>
<evidence type="ECO:0000256" key="12">
    <source>
        <dbReference type="SAM" id="Phobius"/>
    </source>
</evidence>
<dbReference type="SMART" id="SM00382">
    <property type="entry name" value="AAA"/>
    <property type="match status" value="1"/>
</dbReference>
<dbReference type="PANTHER" id="PTHR24221">
    <property type="entry name" value="ATP-BINDING CASSETTE SUB-FAMILY B"/>
    <property type="match status" value="1"/>
</dbReference>
<dbReference type="PANTHER" id="PTHR24221:SF499">
    <property type="entry name" value="FATTY ACID ABC TRANSPORTER ATP-BINDING_PERMEASE PROTEIN"/>
    <property type="match status" value="1"/>
</dbReference>
<feature type="domain" description="ABC transmembrane type-1" evidence="14">
    <location>
        <begin position="65"/>
        <end position="362"/>
    </location>
</feature>
<evidence type="ECO:0000256" key="9">
    <source>
        <dbReference type="ARBA" id="ARBA00061644"/>
    </source>
</evidence>
<keyword evidence="3 12" id="KW-0812">Transmembrane</keyword>
<dbReference type="SUPFAM" id="SSF52540">
    <property type="entry name" value="P-loop containing nucleoside triphosphate hydrolases"/>
    <property type="match status" value="1"/>
</dbReference>
<feature type="transmembrane region" description="Helical" evidence="12">
    <location>
        <begin position="106"/>
        <end position="130"/>
    </location>
</feature>
<comment type="caution">
    <text evidence="15">The sequence shown here is derived from an EMBL/GenBank/DDBJ whole genome shotgun (WGS) entry which is preliminary data.</text>
</comment>
<feature type="transmembrane region" description="Helical" evidence="12">
    <location>
        <begin position="65"/>
        <end position="86"/>
    </location>
</feature>
<evidence type="ECO:0000256" key="6">
    <source>
        <dbReference type="ARBA" id="ARBA00022989"/>
    </source>
</evidence>
<feature type="transmembrane region" description="Helical" evidence="12">
    <location>
        <begin position="302"/>
        <end position="320"/>
    </location>
</feature>
<dbReference type="InterPro" id="IPR003593">
    <property type="entry name" value="AAA+_ATPase"/>
</dbReference>
<dbReference type="STRING" id="1437603.GCA_000771525_01419"/>
<dbReference type="PROSITE" id="PS50929">
    <property type="entry name" value="ABC_TM1F"/>
    <property type="match status" value="1"/>
</dbReference>
<dbReference type="Gene3D" id="1.20.1560.10">
    <property type="entry name" value="ABC transporter type 1, transmembrane domain"/>
    <property type="match status" value="2"/>
</dbReference>
<dbReference type="PROSITE" id="PS00211">
    <property type="entry name" value="ABC_TRANSPORTER_1"/>
    <property type="match status" value="1"/>
</dbReference>
<dbReference type="CDD" id="cd03254">
    <property type="entry name" value="ABCC_Glucan_exporter_like"/>
    <property type="match status" value="1"/>
</dbReference>
<dbReference type="GO" id="GO:0140359">
    <property type="term" value="F:ABC-type transporter activity"/>
    <property type="evidence" value="ECO:0007669"/>
    <property type="project" value="InterPro"/>
</dbReference>
<evidence type="ECO:0000256" key="10">
    <source>
        <dbReference type="ARBA" id="ARBA00071747"/>
    </source>
</evidence>
<dbReference type="GO" id="GO:0005886">
    <property type="term" value="C:plasma membrane"/>
    <property type="evidence" value="ECO:0007669"/>
    <property type="project" value="UniProtKB-SubCell"/>
</dbReference>
<dbReference type="EMBL" id="JGZE01000002">
    <property type="protein sequence ID" value="KFI79107.1"/>
    <property type="molecule type" value="Genomic_DNA"/>
</dbReference>
<evidence type="ECO:0000256" key="8">
    <source>
        <dbReference type="ARBA" id="ARBA00055053"/>
    </source>
</evidence>
<organism evidence="15 16">
    <name type="scientific">Bifidobacterium mongoliense DSM 21395</name>
    <dbReference type="NCBI Taxonomy" id="1437603"/>
    <lineage>
        <taxon>Bacteria</taxon>
        <taxon>Bacillati</taxon>
        <taxon>Actinomycetota</taxon>
        <taxon>Actinomycetes</taxon>
        <taxon>Bifidobacteriales</taxon>
        <taxon>Bifidobacteriaceae</taxon>
        <taxon>Bifidobacterium</taxon>
    </lineage>
</organism>
<evidence type="ECO:0000313" key="15">
    <source>
        <dbReference type="EMBL" id="KFI79107.1"/>
    </source>
</evidence>
<keyword evidence="4" id="KW-0547">Nucleotide-binding</keyword>
<evidence type="ECO:0000256" key="5">
    <source>
        <dbReference type="ARBA" id="ARBA00022840"/>
    </source>
</evidence>
<dbReference type="PROSITE" id="PS50893">
    <property type="entry name" value="ABC_TRANSPORTER_2"/>
    <property type="match status" value="1"/>
</dbReference>
<comment type="similarity">
    <text evidence="9">Belongs to the ABC transporter superfamily. Lipid exporter (TC 3.A.1.106) family.</text>
</comment>
<feature type="transmembrane region" description="Helical" evidence="12">
    <location>
        <begin position="188"/>
        <end position="205"/>
    </location>
</feature>
<keyword evidence="16" id="KW-1185">Reference proteome</keyword>
<protein>
    <recommendedName>
        <fullName evidence="10">Fatty acid ABC transporter ATP-binding/permease protein</fullName>
    </recommendedName>
</protein>
<reference evidence="15 16" key="1">
    <citation type="submission" date="2014-03" db="EMBL/GenBank/DDBJ databases">
        <title>Genomics of Bifidobacteria.</title>
        <authorList>
            <person name="Ventura M."/>
            <person name="Milani C."/>
            <person name="Lugli G.A."/>
        </authorList>
    </citation>
    <scope>NUCLEOTIDE SEQUENCE [LARGE SCALE GENOMIC DNA]</scope>
    <source>
        <strain evidence="15 16">DSM 21395</strain>
    </source>
</reference>
<keyword evidence="5 15" id="KW-0067">ATP-binding</keyword>
<proteinExistence type="inferred from homology"/>
<gene>
    <name evidence="15" type="ORF">BMON_0303</name>
</gene>
<evidence type="ECO:0000313" key="16">
    <source>
        <dbReference type="Proteomes" id="UP000029082"/>
    </source>
</evidence>
<comment type="subcellular location">
    <subcellularLocation>
        <location evidence="1">Cell membrane</location>
        <topology evidence="1">Multi-pass membrane protein</topology>
    </subcellularLocation>
</comment>
<evidence type="ECO:0000256" key="7">
    <source>
        <dbReference type="ARBA" id="ARBA00023136"/>
    </source>
</evidence>
<dbReference type="InterPro" id="IPR011527">
    <property type="entry name" value="ABC1_TM_dom"/>
</dbReference>
<evidence type="ECO:0000256" key="3">
    <source>
        <dbReference type="ARBA" id="ARBA00022692"/>
    </source>
</evidence>
<evidence type="ECO:0000259" key="13">
    <source>
        <dbReference type="PROSITE" id="PS50893"/>
    </source>
</evidence>
<keyword evidence="15" id="KW-0378">Hydrolase</keyword>
<feature type="region of interest" description="Disordered" evidence="11">
    <location>
        <begin position="1"/>
        <end position="42"/>
    </location>
</feature>
<dbReference type="Pfam" id="PF00005">
    <property type="entry name" value="ABC_tran"/>
    <property type="match status" value="1"/>
</dbReference>
<dbReference type="InterPro" id="IPR039421">
    <property type="entry name" value="Type_1_exporter"/>
</dbReference>
<evidence type="ECO:0000256" key="2">
    <source>
        <dbReference type="ARBA" id="ARBA00022448"/>
    </source>
</evidence>
<dbReference type="AlphaFoldDB" id="A0A087C757"/>
<dbReference type="FunFam" id="3.40.50.300:FF:000287">
    <property type="entry name" value="Multidrug ABC transporter ATP-binding protein"/>
    <property type="match status" value="1"/>
</dbReference>
<dbReference type="InterPro" id="IPR027417">
    <property type="entry name" value="P-loop_NTPase"/>
</dbReference>
<sequence>MPNMSGTATAGKPSRPVETTKAAPAGKPSGRAAGKPGASRMRRIKPGTTKRILGYVMRYRWRVSVIVLCILIGAAAQAGSALFLQSLVDTYILPLVGKASPDWGPLVRALVLMGCLYLVGTLSTWLWNWLIITVEQGTLKTIRDEMFAHQQALPIRYFDTHEHGDTMSLYTNDTDTLRQAISQSFPQMFSSGVSVIAALFSMLWLSIPFTAFTILFTVLLIVLVRAMVTRSGMFFIRQQQTLGAVNAFVEESVNGQKVIKVFNHEPETSKEFARRNEELFHAAASANTYGNSIMPVTANMGYLLYVLIAIIGGAMAIAGWDNLGMTGMGPLTLGTLISLLTLSRAFINPIGQVSMQFNMVMMALAGASRIFTLMDEPSESDGGTVRLVNVEIGADGSMTETVCETGQWAWKREADDDGTRSLAAASKLEGDAREVAVKAKSNAVTSSDGRLTLLSGDVRFTDVTFGYNPDKPVLHDITWFAKPGQKIALVGATGAGKTTVTNLINRFYDIQQGQILYDGIDVRNIRKPDLRGSLGIVLQDVNLFTGTVMDNIRYGRLDATDEECIEAARLTNADDFIRMLPQGYETVLEGDGSGLSQGQRQLISIARAAVADPPAMILDEATSSIDTRTEEVVQQGMDALMKGRTVFVIAHRLSTVRNADVIMVLDHGRIIERGSHDELIAQHGEYYQLYTGAVELE</sequence>
<dbReference type="GO" id="GO:0016887">
    <property type="term" value="F:ATP hydrolysis activity"/>
    <property type="evidence" value="ECO:0007669"/>
    <property type="project" value="InterPro"/>
</dbReference>
<keyword evidence="7 12" id="KW-0472">Membrane</keyword>
<dbReference type="SUPFAM" id="SSF90123">
    <property type="entry name" value="ABC transporter transmembrane region"/>
    <property type="match status" value="1"/>
</dbReference>
<dbReference type="eggNOG" id="COG1132">
    <property type="taxonomic scope" value="Bacteria"/>
</dbReference>
<evidence type="ECO:0000256" key="4">
    <source>
        <dbReference type="ARBA" id="ARBA00022741"/>
    </source>
</evidence>
<dbReference type="GO" id="GO:0005524">
    <property type="term" value="F:ATP binding"/>
    <property type="evidence" value="ECO:0007669"/>
    <property type="project" value="UniProtKB-KW"/>
</dbReference>
<dbReference type="InterPro" id="IPR036640">
    <property type="entry name" value="ABC1_TM_sf"/>
</dbReference>